<sequence length="89" mass="9987">MPKYKVSRGLTVPQSRLVLKAAHEHRLSALYVLAPCLGRRRGELLGLRWVAIDLDDKRNALGKLGDALGRHRPYINEASRRFPSGTLRG</sequence>
<reference evidence="3" key="1">
    <citation type="submission" date="2016-10" db="EMBL/GenBank/DDBJ databases">
        <authorList>
            <person name="Varghese N."/>
            <person name="Submissions S."/>
        </authorList>
    </citation>
    <scope>NUCLEOTIDE SEQUENCE [LARGE SCALE GENOMIC DNA]</scope>
    <source>
        <strain evidence="3">CGMCC 4.2126</strain>
    </source>
</reference>
<evidence type="ECO:0000313" key="3">
    <source>
        <dbReference type="Proteomes" id="UP000199111"/>
    </source>
</evidence>
<accession>A0A1I4A416</accession>
<dbReference type="InterPro" id="IPR011010">
    <property type="entry name" value="DNA_brk_join_enz"/>
</dbReference>
<evidence type="ECO:0008006" key="4">
    <source>
        <dbReference type="Google" id="ProtNLM"/>
    </source>
</evidence>
<evidence type="ECO:0000313" key="2">
    <source>
        <dbReference type="EMBL" id="SFK51075.1"/>
    </source>
</evidence>
<dbReference type="GeneID" id="96304165"/>
<name>A0A1I4A416_9ACTN</name>
<dbReference type="Proteomes" id="UP000199111">
    <property type="component" value="Unassembled WGS sequence"/>
</dbReference>
<evidence type="ECO:0000256" key="1">
    <source>
        <dbReference type="ARBA" id="ARBA00023172"/>
    </source>
</evidence>
<dbReference type="EMBL" id="FOQY01000027">
    <property type="protein sequence ID" value="SFK51075.1"/>
    <property type="molecule type" value="Genomic_DNA"/>
</dbReference>
<organism evidence="2 3">
    <name type="scientific">Streptosporangium canum</name>
    <dbReference type="NCBI Taxonomy" id="324952"/>
    <lineage>
        <taxon>Bacteria</taxon>
        <taxon>Bacillati</taxon>
        <taxon>Actinomycetota</taxon>
        <taxon>Actinomycetes</taxon>
        <taxon>Streptosporangiales</taxon>
        <taxon>Streptosporangiaceae</taxon>
        <taxon>Streptosporangium</taxon>
    </lineage>
</organism>
<dbReference type="RefSeq" id="WP_093890336.1">
    <property type="nucleotide sequence ID" value="NZ_FOQY01000027.1"/>
</dbReference>
<gene>
    <name evidence="2" type="ORF">SAMN05216275_12739</name>
</gene>
<dbReference type="GO" id="GO:0006310">
    <property type="term" value="P:DNA recombination"/>
    <property type="evidence" value="ECO:0007669"/>
    <property type="project" value="UniProtKB-KW"/>
</dbReference>
<protein>
    <recommendedName>
        <fullName evidence="4">Phage integrase family protein</fullName>
    </recommendedName>
</protein>
<proteinExistence type="predicted"/>
<dbReference type="Gene3D" id="1.10.443.10">
    <property type="entry name" value="Intergrase catalytic core"/>
    <property type="match status" value="1"/>
</dbReference>
<keyword evidence="3" id="KW-1185">Reference proteome</keyword>
<dbReference type="GO" id="GO:0015074">
    <property type="term" value="P:DNA integration"/>
    <property type="evidence" value="ECO:0007669"/>
    <property type="project" value="InterPro"/>
</dbReference>
<dbReference type="SUPFAM" id="SSF56349">
    <property type="entry name" value="DNA breaking-rejoining enzymes"/>
    <property type="match status" value="1"/>
</dbReference>
<dbReference type="GO" id="GO:0003677">
    <property type="term" value="F:DNA binding"/>
    <property type="evidence" value="ECO:0007669"/>
    <property type="project" value="InterPro"/>
</dbReference>
<dbReference type="InterPro" id="IPR013762">
    <property type="entry name" value="Integrase-like_cat_sf"/>
</dbReference>
<keyword evidence="1" id="KW-0233">DNA recombination</keyword>
<dbReference type="AlphaFoldDB" id="A0A1I4A416"/>